<dbReference type="CDD" id="cd00798">
    <property type="entry name" value="INT_XerDC_C"/>
    <property type="match status" value="1"/>
</dbReference>
<dbReference type="PANTHER" id="PTHR30349:SF77">
    <property type="entry name" value="TYROSINE RECOMBINASE XERC"/>
    <property type="match status" value="1"/>
</dbReference>
<organism evidence="14 15">
    <name type="scientific">Aliibacillus thermotolerans</name>
    <dbReference type="NCBI Taxonomy" id="1834418"/>
    <lineage>
        <taxon>Bacteria</taxon>
        <taxon>Bacillati</taxon>
        <taxon>Bacillota</taxon>
        <taxon>Bacilli</taxon>
        <taxon>Bacillales</taxon>
        <taxon>Bacillaceae</taxon>
        <taxon>Aliibacillus</taxon>
    </lineage>
</organism>
<dbReference type="PROSITE" id="PS51900">
    <property type="entry name" value="CB"/>
    <property type="match status" value="1"/>
</dbReference>
<comment type="function">
    <text evidence="10">Site-specific tyrosine recombinase, which acts by catalyzing the cutting and rejoining of the recombining DNA molecules. The XerC-XerD complex is essential to convert dimers of the bacterial chromosome into monomers to permit their segregation at cell division. It also contributes to the segregational stability of plasmids.</text>
</comment>
<dbReference type="Pfam" id="PF00589">
    <property type="entry name" value="Phage_integrase"/>
    <property type="match status" value="1"/>
</dbReference>
<comment type="caution">
    <text evidence="14">The sequence shown here is derived from an EMBL/GenBank/DDBJ whole genome shotgun (WGS) entry which is preliminary data.</text>
</comment>
<evidence type="ECO:0000259" key="12">
    <source>
        <dbReference type="PROSITE" id="PS51898"/>
    </source>
</evidence>
<name>A0ABW0U518_9BACI</name>
<dbReference type="Proteomes" id="UP001596143">
    <property type="component" value="Unassembled WGS sequence"/>
</dbReference>
<feature type="active site" description="O-(3'-phospho-DNA)-tyrosine intermediate" evidence="10">
    <location>
        <position position="281"/>
    </location>
</feature>
<evidence type="ECO:0000256" key="7">
    <source>
        <dbReference type="ARBA" id="ARBA00023125"/>
    </source>
</evidence>
<feature type="active site" evidence="10">
    <location>
        <position position="174"/>
    </location>
</feature>
<protein>
    <recommendedName>
        <fullName evidence="10 11">Tyrosine recombinase XerC</fullName>
    </recommendedName>
</protein>
<sequence length="306" mass="35842">MTTNVTDAKEQFLRYLMVEKNASPFTIKSYENDINHFTHFLESENLHHIQTVDLHVARSYVSFLYDQGYERRTMTRKISAMRSFFRFLKREEIVSMNPFSGTRLPKNQQVLPRFLYEEEMEAIFSAFQKEKARDQRDLALFELLYATGMRVSEVCRVEVDDIHFDLKTVLIKGKGRKERYAPISKKALEAVAYYMGHARKKVCTLSPAPKQLFLNHQGKPLTERGVYYIVNRRAKELSETLHVSPHDIRHTFATHLLNRGADLRSVQELLGHEHLSTTQMYTHVTKERLREVYNGSHPRSKKKGDS</sequence>
<dbReference type="Gene3D" id="1.10.443.10">
    <property type="entry name" value="Intergrase catalytic core"/>
    <property type="match status" value="1"/>
</dbReference>
<evidence type="ECO:0000256" key="8">
    <source>
        <dbReference type="ARBA" id="ARBA00023172"/>
    </source>
</evidence>
<dbReference type="NCBIfam" id="NF001399">
    <property type="entry name" value="PRK00283.1"/>
    <property type="match status" value="1"/>
</dbReference>
<dbReference type="SUPFAM" id="SSF56349">
    <property type="entry name" value="DNA breaking-rejoining enzymes"/>
    <property type="match status" value="1"/>
</dbReference>
<dbReference type="InterPro" id="IPR044068">
    <property type="entry name" value="CB"/>
</dbReference>
<dbReference type="EMBL" id="JBHSPF010000018">
    <property type="protein sequence ID" value="MFC5628073.1"/>
    <property type="molecule type" value="Genomic_DNA"/>
</dbReference>
<evidence type="ECO:0000256" key="4">
    <source>
        <dbReference type="ARBA" id="ARBA00022618"/>
    </source>
</evidence>
<dbReference type="InterPro" id="IPR010998">
    <property type="entry name" value="Integrase_recombinase_N"/>
</dbReference>
<evidence type="ECO:0000256" key="1">
    <source>
        <dbReference type="ARBA" id="ARBA00004496"/>
    </source>
</evidence>
<dbReference type="InterPro" id="IPR011931">
    <property type="entry name" value="Recomb_XerC"/>
</dbReference>
<dbReference type="InterPro" id="IPR004107">
    <property type="entry name" value="Integrase_SAM-like_N"/>
</dbReference>
<evidence type="ECO:0000256" key="9">
    <source>
        <dbReference type="ARBA" id="ARBA00023306"/>
    </source>
</evidence>
<dbReference type="InterPro" id="IPR023009">
    <property type="entry name" value="Tyrosine_recombinase_XerC/XerD"/>
</dbReference>
<feature type="active site" evidence="10">
    <location>
        <position position="246"/>
    </location>
</feature>
<proteinExistence type="inferred from homology"/>
<dbReference type="HAMAP" id="MF_01808">
    <property type="entry name" value="Recomb_XerC_XerD"/>
    <property type="match status" value="1"/>
</dbReference>
<dbReference type="NCBIfam" id="TIGR02224">
    <property type="entry name" value="recomb_XerC"/>
    <property type="match status" value="1"/>
</dbReference>
<evidence type="ECO:0000256" key="11">
    <source>
        <dbReference type="NCBIfam" id="TIGR02224"/>
    </source>
</evidence>
<feature type="active site" evidence="10">
    <location>
        <position position="249"/>
    </location>
</feature>
<evidence type="ECO:0000259" key="13">
    <source>
        <dbReference type="PROSITE" id="PS51900"/>
    </source>
</evidence>
<keyword evidence="8 10" id="KW-0233">DNA recombination</keyword>
<keyword evidence="3 10" id="KW-0963">Cytoplasm</keyword>
<dbReference type="PANTHER" id="PTHR30349">
    <property type="entry name" value="PHAGE INTEGRASE-RELATED"/>
    <property type="match status" value="1"/>
</dbReference>
<dbReference type="PROSITE" id="PS51898">
    <property type="entry name" value="TYR_RECOMBINASE"/>
    <property type="match status" value="1"/>
</dbReference>
<keyword evidence="15" id="KW-1185">Reference proteome</keyword>
<keyword evidence="6 10" id="KW-0229">DNA integration</keyword>
<evidence type="ECO:0000256" key="10">
    <source>
        <dbReference type="HAMAP-Rule" id="MF_01808"/>
    </source>
</evidence>
<dbReference type="Pfam" id="PF02899">
    <property type="entry name" value="Phage_int_SAM_1"/>
    <property type="match status" value="1"/>
</dbReference>
<feature type="active site" evidence="10">
    <location>
        <position position="272"/>
    </location>
</feature>
<accession>A0ABW0U518</accession>
<evidence type="ECO:0000313" key="14">
    <source>
        <dbReference type="EMBL" id="MFC5628073.1"/>
    </source>
</evidence>
<dbReference type="RefSeq" id="WP_270898014.1">
    <property type="nucleotide sequence ID" value="NZ_JBHSPF010000018.1"/>
</dbReference>
<keyword evidence="5 10" id="KW-0159">Chromosome partition</keyword>
<evidence type="ECO:0000256" key="2">
    <source>
        <dbReference type="ARBA" id="ARBA00006657"/>
    </source>
</evidence>
<comment type="subunit">
    <text evidence="10">Forms a cyclic heterotetrameric complex composed of two molecules of XerC and two molecules of XerD.</text>
</comment>
<dbReference type="InterPro" id="IPR050090">
    <property type="entry name" value="Tyrosine_recombinase_XerCD"/>
</dbReference>
<dbReference type="Gene3D" id="1.10.150.130">
    <property type="match status" value="1"/>
</dbReference>
<evidence type="ECO:0000313" key="15">
    <source>
        <dbReference type="Proteomes" id="UP001596143"/>
    </source>
</evidence>
<keyword evidence="7 10" id="KW-0238">DNA-binding</keyword>
<evidence type="ECO:0000256" key="3">
    <source>
        <dbReference type="ARBA" id="ARBA00022490"/>
    </source>
</evidence>
<gene>
    <name evidence="10 14" type="primary">xerC</name>
    <name evidence="14" type="ORF">ACFPTR_04090</name>
</gene>
<reference evidence="15" key="1">
    <citation type="journal article" date="2019" name="Int. J. Syst. Evol. Microbiol.">
        <title>The Global Catalogue of Microorganisms (GCM) 10K type strain sequencing project: providing services to taxonomists for standard genome sequencing and annotation.</title>
        <authorList>
            <consortium name="The Broad Institute Genomics Platform"/>
            <consortium name="The Broad Institute Genome Sequencing Center for Infectious Disease"/>
            <person name="Wu L."/>
            <person name="Ma J."/>
        </authorList>
    </citation>
    <scope>NUCLEOTIDE SEQUENCE [LARGE SCALE GENOMIC DNA]</scope>
    <source>
        <strain evidence="15">CGMCC 1.15790</strain>
    </source>
</reference>
<dbReference type="InterPro" id="IPR011010">
    <property type="entry name" value="DNA_brk_join_enz"/>
</dbReference>
<dbReference type="NCBIfam" id="NF040815">
    <property type="entry name" value="recomb_XerA_Arch"/>
    <property type="match status" value="1"/>
</dbReference>
<comment type="similarity">
    <text evidence="2 10">Belongs to the 'phage' integrase family. XerC subfamily.</text>
</comment>
<comment type="subcellular location">
    <subcellularLocation>
        <location evidence="1 10">Cytoplasm</location>
    </subcellularLocation>
</comment>
<evidence type="ECO:0000256" key="6">
    <source>
        <dbReference type="ARBA" id="ARBA00022908"/>
    </source>
</evidence>
<evidence type="ECO:0000256" key="5">
    <source>
        <dbReference type="ARBA" id="ARBA00022829"/>
    </source>
</evidence>
<dbReference type="InterPro" id="IPR013762">
    <property type="entry name" value="Integrase-like_cat_sf"/>
</dbReference>
<dbReference type="InterPro" id="IPR002104">
    <property type="entry name" value="Integrase_catalytic"/>
</dbReference>
<feature type="domain" description="Core-binding (CB)" evidence="13">
    <location>
        <begin position="3"/>
        <end position="89"/>
    </location>
</feature>
<feature type="active site" evidence="10">
    <location>
        <position position="150"/>
    </location>
</feature>
<keyword evidence="9 10" id="KW-0131">Cell cycle</keyword>
<keyword evidence="4 10" id="KW-0132">Cell division</keyword>
<feature type="domain" description="Tyr recombinase" evidence="12">
    <location>
        <begin position="110"/>
        <end position="294"/>
    </location>
</feature>